<name>A0A098LB97_9BACT</name>
<evidence type="ECO:0000256" key="1">
    <source>
        <dbReference type="SAM" id="MobiDB-lite"/>
    </source>
</evidence>
<keyword evidence="3" id="KW-1185">Reference proteome</keyword>
<gene>
    <name evidence="2" type="ORF">MYP_941</name>
</gene>
<dbReference type="Gene3D" id="1.25.40.10">
    <property type="entry name" value="Tetratricopeptide repeat domain"/>
    <property type="match status" value="3"/>
</dbReference>
<evidence type="ECO:0000313" key="2">
    <source>
        <dbReference type="EMBL" id="GAL83714.1"/>
    </source>
</evidence>
<dbReference type="InterPro" id="IPR011990">
    <property type="entry name" value="TPR-like_helical_dom_sf"/>
</dbReference>
<accession>A0A098LB97</accession>
<evidence type="ECO:0000313" key="3">
    <source>
        <dbReference type="Proteomes" id="UP000030185"/>
    </source>
</evidence>
<feature type="compositionally biased region" description="Low complexity" evidence="1">
    <location>
        <begin position="407"/>
        <end position="425"/>
    </location>
</feature>
<feature type="region of interest" description="Disordered" evidence="1">
    <location>
        <begin position="398"/>
        <end position="425"/>
    </location>
</feature>
<comment type="caution">
    <text evidence="2">The sequence shown here is derived from an EMBL/GenBank/DDBJ whole genome shotgun (WGS) entry which is preliminary data.</text>
</comment>
<dbReference type="InterPro" id="IPR019734">
    <property type="entry name" value="TPR_rpt"/>
</dbReference>
<sequence length="837" mass="97891">MSKGYHNLTARDNAYFLARERMKQVDKKIDEARLDDYNKVIHALALPDTNKLKAQQQLLEDIFKKASLPIQKHKNSKWVDDCYILVGKVKFYKGEWPQAIETYKYVNSKSNDIDARHEAIIYLMRLFLTAQNFDYVNSVNYFLKKEKMNSTNQREYLLTRAQYFIMQERYKEALKDLETARPLIKKKDVKSRVHFIIGQIHQLQNNDKDSYKNYKAVLKHNPPYELSFYTRLYMAQVTNLSKSGDKKRIEKYFKKLLKDLKNQEYKDKIYFEMAKFEFKQGHLPGTIEYLKKSVAASAGNNYQKASSYLMLAEIHYEKLQDFETSKLYYDSTIALMDKKDKRYRLVAARQEVLQEFVTQLRIIQKEDSLMRLATMDSITLAKHIDKVIEKEKEDLKKAEAREKALAEKSASNNNNNGSGPVSGSGESTWHFYNEASITRGKTEFVKRWGQRKLEDNWRRSTKEAVQDNLDENESQDIDSAAVALESKEKLEKEVKVDKTKYYKEIPFSDESKAASSLKVENALYNVGKIYDQKLDEKGNAIKSFETHLTRFPTSKLKSEVLYFLYLLYKEKPDPKFENYAAMLHDEFPNSIYSKLIRNPNYLAETKETSQHINRLYKDAYNLYKAERFFDADSAIKAIRVAYKENDIEDKLQLLEILIIGQTKNALIYKGKLEEFIANQKESVLLPKAKELLASTEEYIKLASAGGKSLNENQVKYKTDVKDKPHMFVVAVHGKNLKPVKIVNALKKYNVEHYKPGEIQTEVVPLNDTLNLISIKTLVDKSGGMIYYTQIKNFQPFQSETKNLKYDLFVITEENFSLFNKSKKLESYLNFFEEHYKK</sequence>
<dbReference type="Proteomes" id="UP000030185">
    <property type="component" value="Unassembled WGS sequence"/>
</dbReference>
<reference evidence="2 3" key="1">
    <citation type="submission" date="2014-09" db="EMBL/GenBank/DDBJ databases">
        <title>Sporocytophaga myxococcoides PG-01 genome sequencing.</title>
        <authorList>
            <person name="Liu L."/>
            <person name="Gao P.J."/>
            <person name="Chen G.J."/>
            <person name="Wang L.S."/>
        </authorList>
    </citation>
    <scope>NUCLEOTIDE SEQUENCE [LARGE SCALE GENOMIC DNA]</scope>
    <source>
        <strain evidence="2 3">PG-01</strain>
    </source>
</reference>
<dbReference type="SUPFAM" id="SSF48452">
    <property type="entry name" value="TPR-like"/>
    <property type="match status" value="2"/>
</dbReference>
<dbReference type="AlphaFoldDB" id="A0A098LB97"/>
<dbReference type="EMBL" id="BBLT01000002">
    <property type="protein sequence ID" value="GAL83714.1"/>
    <property type="molecule type" value="Genomic_DNA"/>
</dbReference>
<protein>
    <recommendedName>
        <fullName evidence="4">Tetratricopeptide repeat protein</fullName>
    </recommendedName>
</protein>
<dbReference type="eggNOG" id="COG0457">
    <property type="taxonomic scope" value="Bacteria"/>
</dbReference>
<evidence type="ECO:0008006" key="4">
    <source>
        <dbReference type="Google" id="ProtNLM"/>
    </source>
</evidence>
<proteinExistence type="predicted"/>
<dbReference type="SMART" id="SM00028">
    <property type="entry name" value="TPR"/>
    <property type="match status" value="4"/>
</dbReference>
<organism evidence="2 3">
    <name type="scientific">Sporocytophaga myxococcoides</name>
    <dbReference type="NCBI Taxonomy" id="153721"/>
    <lineage>
        <taxon>Bacteria</taxon>
        <taxon>Pseudomonadati</taxon>
        <taxon>Bacteroidota</taxon>
        <taxon>Cytophagia</taxon>
        <taxon>Cytophagales</taxon>
        <taxon>Cytophagaceae</taxon>
        <taxon>Sporocytophaga</taxon>
    </lineage>
</organism>
<dbReference type="STRING" id="153721.MYP_941"/>